<dbReference type="PANTHER" id="PTHR23113">
    <property type="entry name" value="GUANINE NUCLEOTIDE EXCHANGE FACTOR"/>
    <property type="match status" value="1"/>
</dbReference>
<dbReference type="PROSITE" id="PS50009">
    <property type="entry name" value="RASGEF_CAT"/>
    <property type="match status" value="1"/>
</dbReference>
<dbReference type="PROSITE" id="PS00720">
    <property type="entry name" value="RASGEF"/>
    <property type="match status" value="1"/>
</dbReference>
<evidence type="ECO:0000313" key="5">
    <source>
        <dbReference type="Proteomes" id="UP000193498"/>
    </source>
</evidence>
<comment type="caution">
    <text evidence="4">The sequence shown here is derived from an EMBL/GenBank/DDBJ whole genome shotgun (WGS) entry which is preliminary data.</text>
</comment>
<dbReference type="Proteomes" id="UP000193498">
    <property type="component" value="Unassembled WGS sequence"/>
</dbReference>
<dbReference type="GO" id="GO:0007265">
    <property type="term" value="P:Ras protein signal transduction"/>
    <property type="evidence" value="ECO:0007669"/>
    <property type="project" value="TreeGrafter"/>
</dbReference>
<dbReference type="GO" id="GO:0005085">
    <property type="term" value="F:guanyl-nucleotide exchange factor activity"/>
    <property type="evidence" value="ECO:0007669"/>
    <property type="project" value="UniProtKB-KW"/>
</dbReference>
<dbReference type="InterPro" id="IPR001895">
    <property type="entry name" value="RASGEF_cat_dom"/>
</dbReference>
<dbReference type="SMART" id="SM00147">
    <property type="entry name" value="RasGEF"/>
    <property type="match status" value="1"/>
</dbReference>
<dbReference type="InterPro" id="IPR008937">
    <property type="entry name" value="Ras-like_GEF"/>
</dbReference>
<organism evidence="4 5">
    <name type="scientific">Basidiobolus meristosporus CBS 931.73</name>
    <dbReference type="NCBI Taxonomy" id="1314790"/>
    <lineage>
        <taxon>Eukaryota</taxon>
        <taxon>Fungi</taxon>
        <taxon>Fungi incertae sedis</taxon>
        <taxon>Zoopagomycota</taxon>
        <taxon>Entomophthoromycotina</taxon>
        <taxon>Basidiobolomycetes</taxon>
        <taxon>Basidiobolales</taxon>
        <taxon>Basidiobolaceae</taxon>
        <taxon>Basidiobolus</taxon>
    </lineage>
</organism>
<dbReference type="GO" id="GO:0005886">
    <property type="term" value="C:plasma membrane"/>
    <property type="evidence" value="ECO:0007669"/>
    <property type="project" value="TreeGrafter"/>
</dbReference>
<dbReference type="PANTHER" id="PTHR23113:SF363">
    <property type="entry name" value="PROTEIN SON OF SEVENLESS"/>
    <property type="match status" value="1"/>
</dbReference>
<dbReference type="SUPFAM" id="SSF48366">
    <property type="entry name" value="Ras GEF"/>
    <property type="match status" value="1"/>
</dbReference>
<keyword evidence="5" id="KW-1185">Reference proteome</keyword>
<dbReference type="STRING" id="1314790.A0A1Y1YMC5"/>
<evidence type="ECO:0000256" key="2">
    <source>
        <dbReference type="PROSITE-ProRule" id="PRU00168"/>
    </source>
</evidence>
<accession>A0A1Y1YMC5</accession>
<evidence type="ECO:0000259" key="3">
    <source>
        <dbReference type="PROSITE" id="PS50009"/>
    </source>
</evidence>
<evidence type="ECO:0000256" key="1">
    <source>
        <dbReference type="ARBA" id="ARBA00022658"/>
    </source>
</evidence>
<sequence length="339" mass="38712">MESLGEQRRSVDVQPAIPAGFCPTPGSHTPHQNPLLSTALPTAKNFVSRTVPRVLPKKLPRSFILKYRSEILAQNFTLIERDILNGVVWEELIKWSKNAGQEKSIRGIQNLIERFNQTCQWVVSEIVSTRDISMRAKVIEKFIRIALKCYQHRNFATVTQLTLGLQNPVVDRLHKTWSRVGLYELRLLADLERFTQPFKNWKHIREAMHVISEDWGGDGGEESAFPSETSPNSIGGCIPFLGLFLSDLVYNSELPSTVEPESLSSRSQSQSNDTSREKIRLINFHKFRTCAKIIKRVLAFQALAQRYPFQYDPIVYSKCLNLHCLDNVSVRILSTECEP</sequence>
<keyword evidence="1 2" id="KW-0344">Guanine-nucleotide releasing factor</keyword>
<evidence type="ECO:0000313" key="4">
    <source>
        <dbReference type="EMBL" id="ORX99169.1"/>
    </source>
</evidence>
<name>A0A1Y1YMC5_9FUNG</name>
<protein>
    <submittedName>
        <fullName evidence="4">Ras GEF</fullName>
    </submittedName>
</protein>
<dbReference type="AlphaFoldDB" id="A0A1Y1YMC5"/>
<dbReference type="OrthoDB" id="10254377at2759"/>
<dbReference type="InterPro" id="IPR036964">
    <property type="entry name" value="RASGEF_cat_dom_sf"/>
</dbReference>
<feature type="domain" description="Ras-GEF" evidence="3">
    <location>
        <begin position="68"/>
        <end position="335"/>
    </location>
</feature>
<dbReference type="Gene3D" id="1.10.840.10">
    <property type="entry name" value="Ras guanine-nucleotide exchange factors catalytic domain"/>
    <property type="match status" value="1"/>
</dbReference>
<reference evidence="4 5" key="1">
    <citation type="submission" date="2016-07" db="EMBL/GenBank/DDBJ databases">
        <title>Pervasive Adenine N6-methylation of Active Genes in Fungi.</title>
        <authorList>
            <consortium name="DOE Joint Genome Institute"/>
            <person name="Mondo S.J."/>
            <person name="Dannebaum R.O."/>
            <person name="Kuo R.C."/>
            <person name="Labutti K."/>
            <person name="Haridas S."/>
            <person name="Kuo A."/>
            <person name="Salamov A."/>
            <person name="Ahrendt S.R."/>
            <person name="Lipzen A."/>
            <person name="Sullivan W."/>
            <person name="Andreopoulos W.B."/>
            <person name="Clum A."/>
            <person name="Lindquist E."/>
            <person name="Daum C."/>
            <person name="Ramamoorthy G.K."/>
            <person name="Gryganskyi A."/>
            <person name="Culley D."/>
            <person name="Magnuson J.K."/>
            <person name="James T.Y."/>
            <person name="O'Malley M.A."/>
            <person name="Stajich J.E."/>
            <person name="Spatafora J.W."/>
            <person name="Visel A."/>
            <person name="Grigoriev I.V."/>
        </authorList>
    </citation>
    <scope>NUCLEOTIDE SEQUENCE [LARGE SCALE GENOMIC DNA]</scope>
    <source>
        <strain evidence="4 5">CBS 931.73</strain>
    </source>
</reference>
<dbReference type="EMBL" id="MCFE01000101">
    <property type="protein sequence ID" value="ORX99169.1"/>
    <property type="molecule type" value="Genomic_DNA"/>
</dbReference>
<dbReference type="InParanoid" id="A0A1Y1YMC5"/>
<dbReference type="InterPro" id="IPR023578">
    <property type="entry name" value="Ras_GEF_dom_sf"/>
</dbReference>
<dbReference type="InterPro" id="IPR019804">
    <property type="entry name" value="Ras_G-nucl-exch_fac_CS"/>
</dbReference>
<gene>
    <name evidence="4" type="ORF">K493DRAFT_213006</name>
</gene>
<proteinExistence type="predicted"/>
<dbReference type="Pfam" id="PF00617">
    <property type="entry name" value="RasGEF"/>
    <property type="match status" value="1"/>
</dbReference>